<reference evidence="1" key="1">
    <citation type="submission" date="2019-11" db="EMBL/GenBank/DDBJ databases">
        <title>Nori genome reveals adaptations in red seaweeds to the harsh intertidal environment.</title>
        <authorList>
            <person name="Wang D."/>
            <person name="Mao Y."/>
        </authorList>
    </citation>
    <scope>NUCLEOTIDE SEQUENCE</scope>
    <source>
        <tissue evidence="1">Gametophyte</tissue>
    </source>
</reference>
<dbReference type="Proteomes" id="UP000798662">
    <property type="component" value="Chromosome 3"/>
</dbReference>
<organism evidence="1 2">
    <name type="scientific">Pyropia yezoensis</name>
    <name type="common">Susabi-nori</name>
    <name type="synonym">Porphyra yezoensis</name>
    <dbReference type="NCBI Taxonomy" id="2788"/>
    <lineage>
        <taxon>Eukaryota</taxon>
        <taxon>Rhodophyta</taxon>
        <taxon>Bangiophyceae</taxon>
        <taxon>Bangiales</taxon>
        <taxon>Bangiaceae</taxon>
        <taxon>Pyropia</taxon>
    </lineage>
</organism>
<gene>
    <name evidence="1" type="ORF">I4F81_012501</name>
</gene>
<dbReference type="EMBL" id="CM020620">
    <property type="protein sequence ID" value="KAK1870038.1"/>
    <property type="molecule type" value="Genomic_DNA"/>
</dbReference>
<proteinExistence type="predicted"/>
<comment type="caution">
    <text evidence="1">The sequence shown here is derived from an EMBL/GenBank/DDBJ whole genome shotgun (WGS) entry which is preliminary data.</text>
</comment>
<accession>A0ACC3CIU5</accession>
<name>A0ACC3CIU5_PYRYE</name>
<keyword evidence="2" id="KW-1185">Reference proteome</keyword>
<evidence type="ECO:0000313" key="1">
    <source>
        <dbReference type="EMBL" id="KAK1870038.1"/>
    </source>
</evidence>
<evidence type="ECO:0000313" key="2">
    <source>
        <dbReference type="Proteomes" id="UP000798662"/>
    </source>
</evidence>
<protein>
    <submittedName>
        <fullName evidence="1">Uncharacterized protein</fullName>
    </submittedName>
</protein>
<sequence>MARMPCRLLLAASVAAVAATAAAALPRAASPAACALADAVVRPLWAHFRFGGLDAPVAALKAVPTVGAILDALDGAAAKGLADIAAARRGGDFRAWWAAFQAGDYDAAIAKAKASPCEDALPAAAVTRAALYGAAAGAPPAVPSPSVVAAAAAEDPIVVAAEVMNLALCRYFQAGAFDHTLVVAKATSAAAALEFAAASAAAVAEGVADARAARGGRQVWARFRAGKLDARIERAKAAPGPGRCPVTGPAAIFKAAASAA</sequence>